<dbReference type="EMBL" id="JAPDGR010000074">
    <property type="protein sequence ID" value="KAJ2996984.1"/>
    <property type="molecule type" value="Genomic_DNA"/>
</dbReference>
<proteinExistence type="predicted"/>
<dbReference type="Proteomes" id="UP001143856">
    <property type="component" value="Unassembled WGS sequence"/>
</dbReference>
<gene>
    <name evidence="1" type="ORF">NUW58_g795</name>
</gene>
<evidence type="ECO:0000313" key="1">
    <source>
        <dbReference type="EMBL" id="KAJ2996984.1"/>
    </source>
</evidence>
<accession>A0ACC1PN16</accession>
<organism evidence="1 2">
    <name type="scientific">Xylaria curta</name>
    <dbReference type="NCBI Taxonomy" id="42375"/>
    <lineage>
        <taxon>Eukaryota</taxon>
        <taxon>Fungi</taxon>
        <taxon>Dikarya</taxon>
        <taxon>Ascomycota</taxon>
        <taxon>Pezizomycotina</taxon>
        <taxon>Sordariomycetes</taxon>
        <taxon>Xylariomycetidae</taxon>
        <taxon>Xylariales</taxon>
        <taxon>Xylariaceae</taxon>
        <taxon>Xylaria</taxon>
    </lineage>
</organism>
<sequence length="226" mass="24270">MPVVAGRVYDFEWKTTDEGRINISTGVEAPIAAVLGVDIGMSAGVAFQKAVNRCWKFEKLETFTANITQSYVDDSVETAEVESYIQRHKEWLVKNPSLYIITGIMVGRTAKLSESSTQGRGVNAGAGANASEIAGATGEFDVSRSKTFSSSQRLDDFVFAIRVAKITKGLLDKTWSWATLSDGATFGAGDNSKETIELIKANLEASAHVYEQVVGLGGTAGDIFIL</sequence>
<comment type="caution">
    <text evidence="1">The sequence shown here is derived from an EMBL/GenBank/DDBJ whole genome shotgun (WGS) entry which is preliminary data.</text>
</comment>
<protein>
    <submittedName>
        <fullName evidence="1">Uncharacterized protein</fullName>
    </submittedName>
</protein>
<name>A0ACC1PN16_9PEZI</name>
<keyword evidence="2" id="KW-1185">Reference proteome</keyword>
<evidence type="ECO:0000313" key="2">
    <source>
        <dbReference type="Proteomes" id="UP001143856"/>
    </source>
</evidence>
<reference evidence="1" key="1">
    <citation type="submission" date="2022-10" db="EMBL/GenBank/DDBJ databases">
        <title>Genome Sequence of Xylaria curta.</title>
        <authorList>
            <person name="Buettner E."/>
        </authorList>
    </citation>
    <scope>NUCLEOTIDE SEQUENCE</scope>
    <source>
        <strain evidence="1">Babe10</strain>
    </source>
</reference>